<evidence type="ECO:0000259" key="4">
    <source>
        <dbReference type="PROSITE" id="PS50234"/>
    </source>
</evidence>
<feature type="compositionally biased region" description="Low complexity" evidence="2">
    <location>
        <begin position="453"/>
        <end position="470"/>
    </location>
</feature>
<evidence type="ECO:0000313" key="5">
    <source>
        <dbReference type="EMBL" id="GHE80369.1"/>
    </source>
</evidence>
<feature type="compositionally biased region" description="Low complexity" evidence="2">
    <location>
        <begin position="478"/>
        <end position="512"/>
    </location>
</feature>
<dbReference type="Pfam" id="PF00515">
    <property type="entry name" value="TPR_1"/>
    <property type="match status" value="1"/>
</dbReference>
<evidence type="ECO:0000256" key="3">
    <source>
        <dbReference type="SAM" id="Phobius"/>
    </source>
</evidence>
<evidence type="ECO:0000256" key="2">
    <source>
        <dbReference type="SAM" id="MobiDB-lite"/>
    </source>
</evidence>
<dbReference type="PROSITE" id="PS50005">
    <property type="entry name" value="TPR"/>
    <property type="match status" value="1"/>
</dbReference>
<feature type="compositionally biased region" description="Low complexity" evidence="2">
    <location>
        <begin position="549"/>
        <end position="560"/>
    </location>
</feature>
<keyword evidence="3" id="KW-1133">Transmembrane helix</keyword>
<gene>
    <name evidence="5" type="ORF">GCM10011501_05300</name>
</gene>
<keyword evidence="1" id="KW-0802">TPR repeat</keyword>
<keyword evidence="3" id="KW-0812">Transmembrane</keyword>
<organism evidence="5 6">
    <name type="scientific">Thalassotalea profundi</name>
    <dbReference type="NCBI Taxonomy" id="2036687"/>
    <lineage>
        <taxon>Bacteria</taxon>
        <taxon>Pseudomonadati</taxon>
        <taxon>Pseudomonadota</taxon>
        <taxon>Gammaproteobacteria</taxon>
        <taxon>Alteromonadales</taxon>
        <taxon>Colwelliaceae</taxon>
        <taxon>Thalassotalea</taxon>
    </lineage>
</organism>
<dbReference type="InterPro" id="IPR002035">
    <property type="entry name" value="VWF_A"/>
</dbReference>
<protein>
    <recommendedName>
        <fullName evidence="4">VWFA domain-containing protein</fullName>
    </recommendedName>
</protein>
<dbReference type="EMBL" id="BNAH01000002">
    <property type="protein sequence ID" value="GHE80369.1"/>
    <property type="molecule type" value="Genomic_DNA"/>
</dbReference>
<feature type="transmembrane region" description="Helical" evidence="3">
    <location>
        <begin position="6"/>
        <end position="26"/>
    </location>
</feature>
<dbReference type="SMART" id="SM00028">
    <property type="entry name" value="TPR"/>
    <property type="match status" value="1"/>
</dbReference>
<dbReference type="PROSITE" id="PS50293">
    <property type="entry name" value="TPR_REGION"/>
    <property type="match status" value="1"/>
</dbReference>
<dbReference type="InterPro" id="IPR011990">
    <property type="entry name" value="TPR-like_helical_dom_sf"/>
</dbReference>
<accession>A0ABQ3IFI0</accession>
<feature type="compositionally biased region" description="Low complexity" evidence="2">
    <location>
        <begin position="521"/>
        <end position="534"/>
    </location>
</feature>
<dbReference type="Gene3D" id="1.25.40.10">
    <property type="entry name" value="Tetratricopeptide repeat domain"/>
    <property type="match status" value="1"/>
</dbReference>
<dbReference type="Gene3D" id="3.40.50.410">
    <property type="entry name" value="von Willebrand factor, type A domain"/>
    <property type="match status" value="1"/>
</dbReference>
<comment type="caution">
    <text evidence="5">The sequence shown here is derived from an EMBL/GenBank/DDBJ whole genome shotgun (WGS) entry which is preliminary data.</text>
</comment>
<name>A0ABQ3IFI0_9GAMM</name>
<evidence type="ECO:0000313" key="6">
    <source>
        <dbReference type="Proteomes" id="UP000626370"/>
    </source>
</evidence>
<feature type="transmembrane region" description="Helical" evidence="3">
    <location>
        <begin position="58"/>
        <end position="79"/>
    </location>
</feature>
<dbReference type="Proteomes" id="UP000626370">
    <property type="component" value="Unassembled WGS sequence"/>
</dbReference>
<proteinExistence type="predicted"/>
<dbReference type="PANTHER" id="PTHR22550">
    <property type="entry name" value="SPORE GERMINATION PROTEIN"/>
    <property type="match status" value="1"/>
</dbReference>
<dbReference type="InterPro" id="IPR019734">
    <property type="entry name" value="TPR_rpt"/>
</dbReference>
<keyword evidence="3" id="KW-0472">Membrane</keyword>
<keyword evidence="6" id="KW-1185">Reference proteome</keyword>
<feature type="repeat" description="TPR" evidence="1">
    <location>
        <begin position="406"/>
        <end position="439"/>
    </location>
</feature>
<sequence>MMSDFHFIRPWWLIAIIVLVFAIRLLKKYRISQSGWQQLLPKHLANKLIDSKENNKELSLTLPFIIGLLIITALAGPTWKKLPQPVYQVARGSILIMDMSYSLYATDIAPNRLTRARYKAIDLLENLNEGEIGLIAYAGDAFVISPLTEDSNNIKLLLPSLSPDLMPELGSNPYAALSLADQMLKNAGHLSGDIYWFTDGVDNSDIQDITEWTRNHPHRLNILGVGTQAGAPIKLTNGELMKDDNGAIIIPKLPVSTLRGIAERAQGNFSTLVTNDTDIKKLLEKPLELEQEKKSENVNNTGDQWQEFGPYLLLLVLPLVLGYFRRGSLLVILPFSIMLTPTQQAHADIWQDLWKTKDQQGQAHFQAQEYEKAAQQFTDPLWQGSALFKAEKYEEALAAFQQVNTPESLYNQGNTLAKLHRFDEAITAYEKAIAQQPDNEDAKANKALVEQLKQQQDNQQNSDQNQQQESDQQEQQDSEQNSNQNPQQNSDQSKQQDSKQQQDQGNQPQSNDENQPDTPEQSKQSKQSEQSEQSEQQKAEADKEKQQQENEAQQSEENSAPQPTEKQAAEMAQAQIDKETEQKHQQLLNKVTDDPYLLLRNKMQIEYQKRRHNSSQTGVKKKW</sequence>
<dbReference type="Pfam" id="PF13519">
    <property type="entry name" value="VWA_2"/>
    <property type="match status" value="1"/>
</dbReference>
<dbReference type="InterPro" id="IPR050768">
    <property type="entry name" value="UPF0353/GerABKA_families"/>
</dbReference>
<dbReference type="PROSITE" id="PS50234">
    <property type="entry name" value="VWFA"/>
    <property type="match status" value="1"/>
</dbReference>
<evidence type="ECO:0000256" key="1">
    <source>
        <dbReference type="PROSITE-ProRule" id="PRU00339"/>
    </source>
</evidence>
<dbReference type="SUPFAM" id="SSF48452">
    <property type="entry name" value="TPR-like"/>
    <property type="match status" value="1"/>
</dbReference>
<dbReference type="SUPFAM" id="SSF53300">
    <property type="entry name" value="vWA-like"/>
    <property type="match status" value="1"/>
</dbReference>
<dbReference type="RefSeq" id="WP_229816987.1">
    <property type="nucleotide sequence ID" value="NZ_BNAH01000002.1"/>
</dbReference>
<dbReference type="PANTHER" id="PTHR22550:SF14">
    <property type="entry name" value="VWFA DOMAIN-CONTAINING PROTEIN"/>
    <property type="match status" value="1"/>
</dbReference>
<dbReference type="InterPro" id="IPR036465">
    <property type="entry name" value="vWFA_dom_sf"/>
</dbReference>
<feature type="region of interest" description="Disordered" evidence="2">
    <location>
        <begin position="451"/>
        <end position="594"/>
    </location>
</feature>
<feature type="domain" description="VWFA" evidence="4">
    <location>
        <begin position="92"/>
        <end position="286"/>
    </location>
</feature>
<reference evidence="6" key="1">
    <citation type="journal article" date="2019" name="Int. J. Syst. Evol. Microbiol.">
        <title>The Global Catalogue of Microorganisms (GCM) 10K type strain sequencing project: providing services to taxonomists for standard genome sequencing and annotation.</title>
        <authorList>
            <consortium name="The Broad Institute Genomics Platform"/>
            <consortium name="The Broad Institute Genome Sequencing Center for Infectious Disease"/>
            <person name="Wu L."/>
            <person name="Ma J."/>
        </authorList>
    </citation>
    <scope>NUCLEOTIDE SEQUENCE [LARGE SCALE GENOMIC DNA]</scope>
    <source>
        <strain evidence="6">CGMCC 1.15922</strain>
    </source>
</reference>
<feature type="compositionally biased region" description="Basic and acidic residues" evidence="2">
    <location>
        <begin position="535"/>
        <end position="548"/>
    </location>
</feature>